<gene>
    <name evidence="6" type="ORF">V8J38_06090</name>
</gene>
<dbReference type="InterPro" id="IPR005119">
    <property type="entry name" value="LysR_subst-bd"/>
</dbReference>
<dbReference type="Pfam" id="PF03466">
    <property type="entry name" value="LysR_substrate"/>
    <property type="match status" value="1"/>
</dbReference>
<keyword evidence="7" id="KW-1185">Reference proteome</keyword>
<dbReference type="RefSeq" id="WP_338578304.1">
    <property type="nucleotide sequence ID" value="NZ_CP146369.1"/>
</dbReference>
<evidence type="ECO:0000313" key="6">
    <source>
        <dbReference type="EMBL" id="WWT56006.1"/>
    </source>
</evidence>
<dbReference type="Proteomes" id="UP001363460">
    <property type="component" value="Chromosome"/>
</dbReference>
<evidence type="ECO:0000256" key="2">
    <source>
        <dbReference type="ARBA" id="ARBA00023015"/>
    </source>
</evidence>
<evidence type="ECO:0000313" key="7">
    <source>
        <dbReference type="Proteomes" id="UP001363460"/>
    </source>
</evidence>
<dbReference type="SUPFAM" id="SSF53850">
    <property type="entry name" value="Periplasmic binding protein-like II"/>
    <property type="match status" value="1"/>
</dbReference>
<dbReference type="Gene3D" id="1.10.10.10">
    <property type="entry name" value="Winged helix-like DNA-binding domain superfamily/Winged helix DNA-binding domain"/>
    <property type="match status" value="1"/>
</dbReference>
<protein>
    <submittedName>
        <fullName evidence="6">LysR family transcriptional regulator</fullName>
    </submittedName>
</protein>
<dbReference type="InterPro" id="IPR058163">
    <property type="entry name" value="LysR-type_TF_proteobact-type"/>
</dbReference>
<evidence type="ECO:0000259" key="5">
    <source>
        <dbReference type="PROSITE" id="PS50931"/>
    </source>
</evidence>
<dbReference type="PANTHER" id="PTHR30537:SF5">
    <property type="entry name" value="HTH-TYPE TRANSCRIPTIONAL ACTIVATOR TTDR-RELATED"/>
    <property type="match status" value="1"/>
</dbReference>
<evidence type="ECO:0000256" key="1">
    <source>
        <dbReference type="ARBA" id="ARBA00009437"/>
    </source>
</evidence>
<dbReference type="SUPFAM" id="SSF46785">
    <property type="entry name" value="Winged helix' DNA-binding domain"/>
    <property type="match status" value="1"/>
</dbReference>
<proteinExistence type="inferred from homology"/>
<dbReference type="PANTHER" id="PTHR30537">
    <property type="entry name" value="HTH-TYPE TRANSCRIPTIONAL REGULATOR"/>
    <property type="match status" value="1"/>
</dbReference>
<dbReference type="Pfam" id="PF00126">
    <property type="entry name" value="HTH_1"/>
    <property type="match status" value="1"/>
</dbReference>
<name>A0ABZ2IG67_9CAUL</name>
<evidence type="ECO:0000256" key="3">
    <source>
        <dbReference type="ARBA" id="ARBA00023125"/>
    </source>
</evidence>
<dbReference type="EMBL" id="CP146369">
    <property type="protein sequence ID" value="WWT56006.1"/>
    <property type="molecule type" value="Genomic_DNA"/>
</dbReference>
<organism evidence="6 7">
    <name type="scientific">Brevundimonas olei</name>
    <dbReference type="NCBI Taxonomy" id="657642"/>
    <lineage>
        <taxon>Bacteria</taxon>
        <taxon>Pseudomonadati</taxon>
        <taxon>Pseudomonadota</taxon>
        <taxon>Alphaproteobacteria</taxon>
        <taxon>Caulobacterales</taxon>
        <taxon>Caulobacteraceae</taxon>
        <taxon>Brevundimonas</taxon>
    </lineage>
</organism>
<dbReference type="InterPro" id="IPR000847">
    <property type="entry name" value="LysR_HTH_N"/>
</dbReference>
<sequence length="297" mass="32860">MSRLEDLEAFIRIAETGSLTAAARRLGRSLQAVSRSLASLEDDVGVQLVHRTTRQSALSEAGHAFYQRVKPALLDIQEARLEAADRKSAPSGVLRIGAPTLFGPDFLVPIIADFMTAHPQVEIDLQLSDSFVDLAAEELDLVVRIADLPDSGLQGRRLGALRRVVFGAPSYFERHGRPARPTDLRQHACIVRTAAQRSDQWAFQIDGKTRRIGVRGAFRCNTMPGVYAAVSYGLGLGYSPLWQIRRLVETGQVQVILEDFEPKPVPIHALWRENKLPPAKVRAFVDLLAGQLRIEDL</sequence>
<keyword evidence="4" id="KW-0804">Transcription</keyword>
<accession>A0ABZ2IG67</accession>
<comment type="similarity">
    <text evidence="1">Belongs to the LysR transcriptional regulatory family.</text>
</comment>
<feature type="domain" description="HTH lysR-type" evidence="5">
    <location>
        <begin position="1"/>
        <end position="59"/>
    </location>
</feature>
<keyword evidence="2" id="KW-0805">Transcription regulation</keyword>
<dbReference type="PROSITE" id="PS50931">
    <property type="entry name" value="HTH_LYSR"/>
    <property type="match status" value="1"/>
</dbReference>
<dbReference type="InterPro" id="IPR036390">
    <property type="entry name" value="WH_DNA-bd_sf"/>
</dbReference>
<dbReference type="CDD" id="cd08422">
    <property type="entry name" value="PBP2_CrgA_like"/>
    <property type="match status" value="1"/>
</dbReference>
<evidence type="ECO:0000256" key="4">
    <source>
        <dbReference type="ARBA" id="ARBA00023163"/>
    </source>
</evidence>
<keyword evidence="3" id="KW-0238">DNA-binding</keyword>
<dbReference type="Gene3D" id="3.40.190.290">
    <property type="match status" value="1"/>
</dbReference>
<dbReference type="InterPro" id="IPR036388">
    <property type="entry name" value="WH-like_DNA-bd_sf"/>
</dbReference>
<reference evidence="6 7" key="1">
    <citation type="submission" date="2024-02" db="EMBL/GenBank/DDBJ databases">
        <title>Distribution and functional of Brevundimonas-related endobacteria within Verticillium dahliae.</title>
        <authorList>
            <person name="Zeng H."/>
        </authorList>
    </citation>
    <scope>NUCLEOTIDE SEQUENCE [LARGE SCALE GENOMIC DNA]</scope>
    <source>
        <strain evidence="6 7">TRM 44200</strain>
    </source>
</reference>